<dbReference type="InterPro" id="IPR004568">
    <property type="entry name" value="Ppantetheine-prot_Trfase_dom"/>
</dbReference>
<dbReference type="GO" id="GO:0006633">
    <property type="term" value="P:fatty acid biosynthetic process"/>
    <property type="evidence" value="ECO:0007669"/>
    <property type="project" value="UniProtKB-UniRule"/>
</dbReference>
<evidence type="ECO:0000256" key="4">
    <source>
        <dbReference type="ARBA" id="ARBA00022832"/>
    </source>
</evidence>
<evidence type="ECO:0000313" key="11">
    <source>
        <dbReference type="Proteomes" id="UP000249808"/>
    </source>
</evidence>
<evidence type="ECO:0000256" key="8">
    <source>
        <dbReference type="HAMAP-Rule" id="MF_00101"/>
    </source>
</evidence>
<keyword evidence="11" id="KW-1185">Reference proteome</keyword>
<dbReference type="EMBL" id="PZJH01000005">
    <property type="protein sequence ID" value="RAK44184.1"/>
    <property type="molecule type" value="Genomic_DNA"/>
</dbReference>
<accession>A0A327ZRK5</accession>
<proteinExistence type="inferred from homology"/>
<name>A0A327ZRK5_9STAP</name>
<keyword evidence="6 8" id="KW-0443">Lipid metabolism</keyword>
<dbReference type="InterPro" id="IPR002582">
    <property type="entry name" value="ACPS"/>
</dbReference>
<keyword evidence="7 8" id="KW-0275">Fatty acid biosynthesis</keyword>
<evidence type="ECO:0000256" key="1">
    <source>
        <dbReference type="ARBA" id="ARBA00022516"/>
    </source>
</evidence>
<feature type="binding site" evidence="8">
    <location>
        <position position="58"/>
    </location>
    <ligand>
        <name>Mg(2+)</name>
        <dbReference type="ChEBI" id="CHEBI:18420"/>
    </ligand>
</feature>
<dbReference type="EC" id="2.7.8.7" evidence="8"/>
<sequence length="112" mass="12692">MIKGIGTDIIELERIRKSLENKKMIDRILHPKEIELYDRFESEKRKVAFFAGRFCVKEAYSKALGTGIGQLRFNQICCLNDDNGKPYIVGSDAHVSIAHSETVATAYVVIEE</sequence>
<keyword evidence="1 8" id="KW-0444">Lipid biosynthesis</keyword>
<dbReference type="AlphaFoldDB" id="A0A327ZRK5"/>
<feature type="domain" description="4'-phosphopantetheinyl transferase" evidence="9">
    <location>
        <begin position="4"/>
        <end position="96"/>
    </location>
</feature>
<dbReference type="GO" id="GO:0008897">
    <property type="term" value="F:holo-[acyl-carrier-protein] synthase activity"/>
    <property type="evidence" value="ECO:0007669"/>
    <property type="project" value="UniProtKB-UniRule"/>
</dbReference>
<dbReference type="InterPro" id="IPR037143">
    <property type="entry name" value="4-PPantetheinyl_Trfase_dom_sf"/>
</dbReference>
<evidence type="ECO:0000256" key="2">
    <source>
        <dbReference type="ARBA" id="ARBA00022679"/>
    </source>
</evidence>
<dbReference type="HAMAP" id="MF_00101">
    <property type="entry name" value="AcpS"/>
    <property type="match status" value="1"/>
</dbReference>
<comment type="catalytic activity">
    <reaction evidence="8">
        <text>apo-[ACP] + CoA = holo-[ACP] + adenosine 3',5'-bisphosphate + H(+)</text>
        <dbReference type="Rhea" id="RHEA:12068"/>
        <dbReference type="Rhea" id="RHEA-COMP:9685"/>
        <dbReference type="Rhea" id="RHEA-COMP:9690"/>
        <dbReference type="ChEBI" id="CHEBI:15378"/>
        <dbReference type="ChEBI" id="CHEBI:29999"/>
        <dbReference type="ChEBI" id="CHEBI:57287"/>
        <dbReference type="ChEBI" id="CHEBI:58343"/>
        <dbReference type="ChEBI" id="CHEBI:64479"/>
        <dbReference type="EC" id="2.7.8.7"/>
    </reaction>
</comment>
<gene>
    <name evidence="8 10" type="primary">acpS</name>
    <name evidence="10" type="ORF">BHU61_10445</name>
</gene>
<comment type="cofactor">
    <cofactor evidence="8">
        <name>Mg(2+)</name>
        <dbReference type="ChEBI" id="CHEBI:18420"/>
    </cofactor>
</comment>
<dbReference type="Pfam" id="PF01648">
    <property type="entry name" value="ACPS"/>
    <property type="match status" value="1"/>
</dbReference>
<evidence type="ECO:0000256" key="5">
    <source>
        <dbReference type="ARBA" id="ARBA00022842"/>
    </source>
</evidence>
<dbReference type="NCBIfam" id="TIGR00516">
    <property type="entry name" value="acpS"/>
    <property type="match status" value="1"/>
</dbReference>
<dbReference type="RefSeq" id="WP_111716735.1">
    <property type="nucleotide sequence ID" value="NZ_CP073819.1"/>
</dbReference>
<keyword evidence="5 8" id="KW-0460">Magnesium</keyword>
<comment type="function">
    <text evidence="8">Transfers the 4'-phosphopantetheine moiety from coenzyme A to a Ser of acyl-carrier-protein.</text>
</comment>
<comment type="caution">
    <text evidence="10">The sequence shown here is derived from an EMBL/GenBank/DDBJ whole genome shotgun (WGS) entry which is preliminary data.</text>
</comment>
<evidence type="ECO:0000259" key="9">
    <source>
        <dbReference type="Pfam" id="PF01648"/>
    </source>
</evidence>
<organism evidence="10 11">
    <name type="scientific">Macrococcus epidermidis</name>
    <dbReference type="NCBI Taxonomy" id="1902580"/>
    <lineage>
        <taxon>Bacteria</taxon>
        <taxon>Bacillati</taxon>
        <taxon>Bacillota</taxon>
        <taxon>Bacilli</taxon>
        <taxon>Bacillales</taxon>
        <taxon>Staphylococcaceae</taxon>
        <taxon>Macrococcus</taxon>
    </lineage>
</organism>
<keyword evidence="8" id="KW-0963">Cytoplasm</keyword>
<protein>
    <recommendedName>
        <fullName evidence="8">Holo-[acyl-carrier-protein] synthase</fullName>
        <shortName evidence="8">Holo-ACP synthase</shortName>
        <ecNumber evidence="8">2.7.8.7</ecNumber>
    </recommendedName>
    <alternativeName>
        <fullName evidence="8">4'-phosphopantetheinyl transferase AcpS</fullName>
    </alternativeName>
</protein>
<keyword evidence="2 8" id="KW-0808">Transferase</keyword>
<evidence type="ECO:0000256" key="3">
    <source>
        <dbReference type="ARBA" id="ARBA00022723"/>
    </source>
</evidence>
<evidence type="ECO:0000256" key="6">
    <source>
        <dbReference type="ARBA" id="ARBA00023098"/>
    </source>
</evidence>
<evidence type="ECO:0000313" key="10">
    <source>
        <dbReference type="EMBL" id="RAK44184.1"/>
    </source>
</evidence>
<feature type="binding site" evidence="8">
    <location>
        <position position="8"/>
    </location>
    <ligand>
        <name>Mg(2+)</name>
        <dbReference type="ChEBI" id="CHEBI:18420"/>
    </ligand>
</feature>
<dbReference type="GO" id="GO:0000287">
    <property type="term" value="F:magnesium ion binding"/>
    <property type="evidence" value="ECO:0007669"/>
    <property type="project" value="UniProtKB-UniRule"/>
</dbReference>
<keyword evidence="4 8" id="KW-0276">Fatty acid metabolism</keyword>
<keyword evidence="3 8" id="KW-0479">Metal-binding</keyword>
<dbReference type="InterPro" id="IPR008278">
    <property type="entry name" value="4-PPantetheinyl_Trfase_dom"/>
</dbReference>
<dbReference type="Proteomes" id="UP000249808">
    <property type="component" value="Unassembled WGS sequence"/>
</dbReference>
<dbReference type="NCBIfam" id="TIGR00556">
    <property type="entry name" value="pantethn_trn"/>
    <property type="match status" value="1"/>
</dbReference>
<reference evidence="10 11" key="1">
    <citation type="journal article" date="2018" name="Front. Microbiol.">
        <title>Description and Comparative Genomics of Macrococcus caseolyticus subsp. hominis subsp. nov., Macrococcus goetzii sp. nov., Macrococcus epidermidis sp. nov., and Macrococcus bohemicus sp. nov., Novel Macrococci From Human Clinical Material With Virulence Potential and Suspected Uptake of Foreign DNA by Natural Transformation.</title>
        <authorList>
            <person name="Maslanova I."/>
            <person name="Wertheimer Z."/>
            <person name="Sedlacek I."/>
            <person name="Svec P."/>
            <person name="Indrakova A."/>
            <person name="Kovarovic V."/>
            <person name="Schumann P."/>
            <person name="Sproer C."/>
            <person name="Kralova S."/>
            <person name="Sedo O."/>
            <person name="Kristofova L."/>
            <person name="Vrbovska V."/>
            <person name="Fuzik T."/>
            <person name="Petras P."/>
            <person name="Zdrahal Z."/>
            <person name="Ruzickova V."/>
            <person name="Doskar J."/>
            <person name="Pantucek R."/>
        </authorList>
    </citation>
    <scope>NUCLEOTIDE SEQUENCE [LARGE SCALE GENOMIC DNA]</scope>
    <source>
        <strain evidence="10 11">01/688</strain>
    </source>
</reference>
<evidence type="ECO:0000256" key="7">
    <source>
        <dbReference type="ARBA" id="ARBA00023160"/>
    </source>
</evidence>
<dbReference type="SUPFAM" id="SSF56214">
    <property type="entry name" value="4'-phosphopantetheinyl transferase"/>
    <property type="match status" value="1"/>
</dbReference>
<comment type="subcellular location">
    <subcellularLocation>
        <location evidence="8">Cytoplasm</location>
    </subcellularLocation>
</comment>
<dbReference type="GO" id="GO:0005737">
    <property type="term" value="C:cytoplasm"/>
    <property type="evidence" value="ECO:0007669"/>
    <property type="project" value="UniProtKB-SubCell"/>
</dbReference>
<comment type="similarity">
    <text evidence="8">Belongs to the P-Pant transferase superfamily. AcpS family.</text>
</comment>
<dbReference type="Gene3D" id="3.90.470.20">
    <property type="entry name" value="4'-phosphopantetheinyl transferase domain"/>
    <property type="match status" value="1"/>
</dbReference>